<proteinExistence type="predicted"/>
<dbReference type="AlphaFoldDB" id="A0A0Q0E406"/>
<dbReference type="InterPro" id="IPR024524">
    <property type="entry name" value="DUF3800"/>
</dbReference>
<dbReference type="Pfam" id="PF12686">
    <property type="entry name" value="DUF3800"/>
    <property type="match status" value="1"/>
</dbReference>
<evidence type="ECO:0000313" key="1">
    <source>
        <dbReference type="EMBL" id="KPZ08365.1"/>
    </source>
</evidence>
<name>A0A0Q0E406_9PSED</name>
<protein>
    <recommendedName>
        <fullName evidence="3">DUF3800 domain-containing protein</fullName>
    </recommendedName>
</protein>
<gene>
    <name evidence="1" type="ORF">ALO40_05805</name>
</gene>
<evidence type="ECO:0008006" key="3">
    <source>
        <dbReference type="Google" id="ProtNLM"/>
    </source>
</evidence>
<organism evidence="1 2">
    <name type="scientific">Pseudomonas syringae pv. viburni</name>
    <dbReference type="NCBI Taxonomy" id="251703"/>
    <lineage>
        <taxon>Bacteria</taxon>
        <taxon>Pseudomonadati</taxon>
        <taxon>Pseudomonadota</taxon>
        <taxon>Gammaproteobacteria</taxon>
        <taxon>Pseudomonadales</taxon>
        <taxon>Pseudomonadaceae</taxon>
        <taxon>Pseudomonas</taxon>
    </lineage>
</organism>
<dbReference type="EMBL" id="LJRR01000468">
    <property type="protein sequence ID" value="KPZ08365.1"/>
    <property type="molecule type" value="Genomic_DNA"/>
</dbReference>
<accession>A0A0Q0E406</accession>
<comment type="caution">
    <text evidence="1">The sequence shown here is derived from an EMBL/GenBank/DDBJ whole genome shotgun (WGS) entry which is preliminary data.</text>
</comment>
<dbReference type="PATRIC" id="fig|251703.9.peg.4730"/>
<dbReference type="Proteomes" id="UP000050317">
    <property type="component" value="Unassembled WGS sequence"/>
</dbReference>
<sequence>MEARMGRDAVGGSMRSKTARPAVYSWPGTSERYCRFEENPTAENMIGTMTTIYIDESGHSGDMINSGNGYDFKGQPYFALAGVGLEDDHGWEGLVSELRSRHRIAPGELKSKSLVSKPKFSADVINALLDRQAPLFVELVDKRYFICMSITSFQLLAPCLGYPESVELHFLRNTVADFLHFHASERVLDTFVASCLTPDDAKLCASFASLREMAKQSNYEGAAVQIAQGIAHMVEVAETEYRELSDAQGEPWRRFLPPPDLNKHSKQVWMLPNLTSFTNIYARMNRYYGRRLAGIRLVHDQQFEVESILRQGKATAEHLGSTMDLPYTPQSDYRFEEEASIDFAQSHQAIGLQLADIVAGATMRFFRDTDAGTSVSRELEEAIMRMIAEGDERTGYGLNQVVPTANVHNAGFDVSTSSPRAPWGSR</sequence>
<evidence type="ECO:0000313" key="2">
    <source>
        <dbReference type="Proteomes" id="UP000050317"/>
    </source>
</evidence>
<reference evidence="1 2" key="1">
    <citation type="submission" date="2015-09" db="EMBL/GenBank/DDBJ databases">
        <title>Genome announcement of multiple Pseudomonas syringae strains.</title>
        <authorList>
            <person name="Thakur S."/>
            <person name="Wang P.W."/>
            <person name="Gong Y."/>
            <person name="Weir B.S."/>
            <person name="Guttman D.S."/>
        </authorList>
    </citation>
    <scope>NUCLEOTIDE SEQUENCE [LARGE SCALE GENOMIC DNA]</scope>
    <source>
        <strain evidence="1 2">ICMP3963</strain>
    </source>
</reference>